<dbReference type="EMBL" id="DYWV01000241">
    <property type="protein sequence ID" value="HJF40709.1"/>
    <property type="molecule type" value="Genomic_DNA"/>
</dbReference>
<dbReference type="Proteomes" id="UP000749320">
    <property type="component" value="Unassembled WGS sequence"/>
</dbReference>
<sequence length="278" mass="33637">MEIGVKYGHKRYLCLTRKRKIMRTKKELSFWTITDMIEYAKEQYPFIKKYFEWEDSNYEASCNRQIRRTLFAHQIIHKDNKVDKKYLISEIVAKFFVDVVLKEYFSRDEIEVRRSLNEEEAYFHKIFTEKDKKLNDNRDLALEIETYELMSNDPAYDPDYTAQDIANELKSLSPDYHALSTGAHIHKSLLEYHVPLEDTCDRFIDKVIDRMMLRIVFDTFYDFNEKQFRIDYFERQQCILDDSSSIEYLPGYSELTYKLEHPLEYYISPKNKKDGNRK</sequence>
<accession>A0A921GDU1</accession>
<reference evidence="1" key="2">
    <citation type="submission" date="2021-09" db="EMBL/GenBank/DDBJ databases">
        <authorList>
            <person name="Gilroy R."/>
        </authorList>
    </citation>
    <scope>NUCLEOTIDE SEQUENCE</scope>
    <source>
        <strain evidence="1">CHK193-16274</strain>
    </source>
</reference>
<organism evidence="1 2">
    <name type="scientific">Thomasclavelia spiroformis</name>
    <dbReference type="NCBI Taxonomy" id="29348"/>
    <lineage>
        <taxon>Bacteria</taxon>
        <taxon>Bacillati</taxon>
        <taxon>Bacillota</taxon>
        <taxon>Erysipelotrichia</taxon>
        <taxon>Erysipelotrichales</taxon>
        <taxon>Coprobacillaceae</taxon>
        <taxon>Thomasclavelia</taxon>
    </lineage>
</organism>
<proteinExistence type="predicted"/>
<dbReference type="AlphaFoldDB" id="A0A921GDU1"/>
<evidence type="ECO:0000313" key="1">
    <source>
        <dbReference type="EMBL" id="HJF40709.1"/>
    </source>
</evidence>
<reference evidence="1" key="1">
    <citation type="journal article" date="2021" name="PeerJ">
        <title>Extensive microbial diversity within the chicken gut microbiome revealed by metagenomics and culture.</title>
        <authorList>
            <person name="Gilroy R."/>
            <person name="Ravi A."/>
            <person name="Getino M."/>
            <person name="Pursley I."/>
            <person name="Horton D.L."/>
            <person name="Alikhan N.F."/>
            <person name="Baker D."/>
            <person name="Gharbi K."/>
            <person name="Hall N."/>
            <person name="Watson M."/>
            <person name="Adriaenssens E.M."/>
            <person name="Foster-Nyarko E."/>
            <person name="Jarju S."/>
            <person name="Secka A."/>
            <person name="Antonio M."/>
            <person name="Oren A."/>
            <person name="Chaudhuri R.R."/>
            <person name="La Ragione R."/>
            <person name="Hildebrand F."/>
            <person name="Pallen M.J."/>
        </authorList>
    </citation>
    <scope>NUCLEOTIDE SEQUENCE</scope>
    <source>
        <strain evidence="1">CHK193-16274</strain>
    </source>
</reference>
<gene>
    <name evidence="1" type="ORF">K8V91_07280</name>
</gene>
<evidence type="ECO:0000313" key="2">
    <source>
        <dbReference type="Proteomes" id="UP000749320"/>
    </source>
</evidence>
<name>A0A921GDU1_9FIRM</name>
<comment type="caution">
    <text evidence="1">The sequence shown here is derived from an EMBL/GenBank/DDBJ whole genome shotgun (WGS) entry which is preliminary data.</text>
</comment>
<protein>
    <submittedName>
        <fullName evidence="1">Uncharacterized protein</fullName>
    </submittedName>
</protein>